<keyword evidence="6 10" id="KW-0067">ATP-binding</keyword>
<keyword evidence="5" id="KW-0418">Kinase</keyword>
<dbReference type="Pfam" id="PF00069">
    <property type="entry name" value="Pkinase"/>
    <property type="match status" value="1"/>
</dbReference>
<evidence type="ECO:0000256" key="7">
    <source>
        <dbReference type="ARBA" id="ARBA00047899"/>
    </source>
</evidence>
<dbReference type="PROSITE" id="PS50082">
    <property type="entry name" value="WD_REPEATS_2"/>
    <property type="match status" value="2"/>
</dbReference>
<dbReference type="InterPro" id="IPR011009">
    <property type="entry name" value="Kinase-like_dom_sf"/>
</dbReference>
<evidence type="ECO:0000256" key="4">
    <source>
        <dbReference type="ARBA" id="ARBA00022741"/>
    </source>
</evidence>
<evidence type="ECO:0000256" key="8">
    <source>
        <dbReference type="ARBA" id="ARBA00048679"/>
    </source>
</evidence>
<dbReference type="PROSITE" id="PS50294">
    <property type="entry name" value="WD_REPEATS_REGION"/>
    <property type="match status" value="1"/>
</dbReference>
<comment type="catalytic activity">
    <reaction evidence="7">
        <text>L-threonyl-[protein] + ATP = O-phospho-L-threonyl-[protein] + ADP + H(+)</text>
        <dbReference type="Rhea" id="RHEA:46608"/>
        <dbReference type="Rhea" id="RHEA-COMP:11060"/>
        <dbReference type="Rhea" id="RHEA-COMP:11605"/>
        <dbReference type="ChEBI" id="CHEBI:15378"/>
        <dbReference type="ChEBI" id="CHEBI:30013"/>
        <dbReference type="ChEBI" id="CHEBI:30616"/>
        <dbReference type="ChEBI" id="CHEBI:61977"/>
        <dbReference type="ChEBI" id="CHEBI:456216"/>
        <dbReference type="EC" id="2.7.11.1"/>
    </reaction>
</comment>
<dbReference type="OrthoDB" id="693409at2759"/>
<keyword evidence="9" id="KW-0853">WD repeat</keyword>
<feature type="repeat" description="WD" evidence="9">
    <location>
        <begin position="715"/>
        <end position="747"/>
    </location>
</feature>
<evidence type="ECO:0000256" key="2">
    <source>
        <dbReference type="ARBA" id="ARBA00022527"/>
    </source>
</evidence>
<keyword evidence="4 10" id="KW-0547">Nucleotide-binding</keyword>
<dbReference type="InterPro" id="IPR017441">
    <property type="entry name" value="Protein_kinase_ATP_BS"/>
</dbReference>
<feature type="repeat" description="WD" evidence="9">
    <location>
        <begin position="587"/>
        <end position="619"/>
    </location>
</feature>
<evidence type="ECO:0000256" key="10">
    <source>
        <dbReference type="PROSITE-ProRule" id="PRU10141"/>
    </source>
</evidence>
<keyword evidence="2" id="KW-0723">Serine/threonine-protein kinase</keyword>
<dbReference type="InterPro" id="IPR001680">
    <property type="entry name" value="WD40_rpt"/>
</dbReference>
<evidence type="ECO:0000256" key="6">
    <source>
        <dbReference type="ARBA" id="ARBA00022840"/>
    </source>
</evidence>
<feature type="binding site" evidence="10">
    <location>
        <position position="63"/>
    </location>
    <ligand>
        <name>ATP</name>
        <dbReference type="ChEBI" id="CHEBI:30616"/>
    </ligand>
</feature>
<dbReference type="SMART" id="SM00220">
    <property type="entry name" value="S_TKc"/>
    <property type="match status" value="1"/>
</dbReference>
<protein>
    <recommendedName>
        <fullName evidence="1">non-specific serine/threonine protein kinase</fullName>
        <ecNumber evidence="1">2.7.11.1</ecNumber>
    </recommendedName>
</protein>
<dbReference type="GO" id="GO:0005524">
    <property type="term" value="F:ATP binding"/>
    <property type="evidence" value="ECO:0007669"/>
    <property type="project" value="UniProtKB-UniRule"/>
</dbReference>
<dbReference type="Gene3D" id="3.30.200.20">
    <property type="entry name" value="Phosphorylase Kinase, domain 1"/>
    <property type="match status" value="1"/>
</dbReference>
<dbReference type="PROSITE" id="PS00107">
    <property type="entry name" value="PROTEIN_KINASE_ATP"/>
    <property type="match status" value="1"/>
</dbReference>
<evidence type="ECO:0000313" key="13">
    <source>
        <dbReference type="EMBL" id="PUZ44101.1"/>
    </source>
</evidence>
<evidence type="ECO:0000256" key="11">
    <source>
        <dbReference type="SAM" id="MobiDB-lite"/>
    </source>
</evidence>
<dbReference type="EMBL" id="CM009756">
    <property type="protein sequence ID" value="PUZ44101.1"/>
    <property type="molecule type" value="Genomic_DNA"/>
</dbReference>
<dbReference type="SUPFAM" id="SSF50978">
    <property type="entry name" value="WD40 repeat-like"/>
    <property type="match status" value="1"/>
</dbReference>
<name>A0A2T7CL94_9POAL</name>
<dbReference type="STRING" id="1504633.A0A2T7CL94"/>
<sequence length="801" mass="90963">MDDPEQELDALERILVDANAEPIALSYASLCKITNGFSQEIGRGGFGLVYMGVLQNGRVAVKKLSKIHEFSERQFEDELICLIKVKHKNIVRFLGYCSDTSRQVVKHNGTYILAEVRRRFLCFEYVPNKSLKEYLKDESYGRDWDTRYQLIAGISHGLRYLHNEERIIHLDLKPENILLDIDMVPKITDFGLSRRFGTEQSRVITKEIKGTRGYIAPEYHNNGEISFKSDMYSLGIIIKKLIRGSNDLSDFENWHTSLVLDKQQVKRIIEMAQLCVSADQHIRPTIDEFIDMVNEKETMTTVVSPVCGHSRSNSGSSLEQMEEHNVFPPVVSKERLNKEGYGEEVVHKVEAPNKEVTLDMQGKEELLVPNTGVSKGLQPESITCIVSNETTTCEVVDKLKSWVVLELSSKPILLHKHLLPQDGDISAKHQQYNHICRKLWPRLPRAVPVTSDEPRLKSRARKENDQGSASASSPPQAIRANREPEYTATWPGNAIVHVAKCDSPIVSMTVHPAETWIITHHLDQSVCIWDYITQEKVENTFRVLISKYKADVLAPIFVARKQWYLTGTNTGHVKVYSYETMEDVKTFKAHDDNVRSLDIHPTKPYLLSASYDKRIKLWNWEEGWECVKTFDTQRFISKVKFVPTGAGYFTSASLSGLQIWNIGSSQCEFELDEDDPDMMSFDYLTRDDQLHVITGHINNSVRIWEWQSRGGSSKLEGRAGKVTTVHGHPDLPIIISGSCDGKICWWNSATFQLEGTLEYGLGLVRYIACLKGSRRIVIGHQNGLAMTEITTKNLMLSGEGL</sequence>
<dbReference type="PROSITE" id="PS50011">
    <property type="entry name" value="PROTEIN_KINASE_DOM"/>
    <property type="match status" value="1"/>
</dbReference>
<dbReference type="Proteomes" id="UP000244336">
    <property type="component" value="Chromosome 8"/>
</dbReference>
<dbReference type="FunFam" id="1.10.510.10:FF:001023">
    <property type="entry name" value="Os07g0541700 protein"/>
    <property type="match status" value="1"/>
</dbReference>
<dbReference type="Gramene" id="PUZ44103">
    <property type="protein sequence ID" value="PUZ44103"/>
    <property type="gene ID" value="GQ55_8G063200"/>
</dbReference>
<dbReference type="InterPro" id="IPR008271">
    <property type="entry name" value="Ser/Thr_kinase_AS"/>
</dbReference>
<dbReference type="Gramene" id="PUZ44101">
    <property type="protein sequence ID" value="PUZ44101"/>
    <property type="gene ID" value="GQ55_8G063200"/>
</dbReference>
<evidence type="ECO:0000313" key="14">
    <source>
        <dbReference type="Proteomes" id="UP000244336"/>
    </source>
</evidence>
<comment type="catalytic activity">
    <reaction evidence="8">
        <text>L-seryl-[protein] + ATP = O-phospho-L-seryl-[protein] + ADP + H(+)</text>
        <dbReference type="Rhea" id="RHEA:17989"/>
        <dbReference type="Rhea" id="RHEA-COMP:9863"/>
        <dbReference type="Rhea" id="RHEA-COMP:11604"/>
        <dbReference type="ChEBI" id="CHEBI:15378"/>
        <dbReference type="ChEBI" id="CHEBI:29999"/>
        <dbReference type="ChEBI" id="CHEBI:30616"/>
        <dbReference type="ChEBI" id="CHEBI:83421"/>
        <dbReference type="ChEBI" id="CHEBI:456216"/>
        <dbReference type="EC" id="2.7.11.1"/>
    </reaction>
</comment>
<dbReference type="Gene3D" id="2.130.10.10">
    <property type="entry name" value="YVTN repeat-like/Quinoprotein amine dehydrogenase"/>
    <property type="match status" value="1"/>
</dbReference>
<feature type="region of interest" description="Disordered" evidence="11">
    <location>
        <begin position="450"/>
        <end position="479"/>
    </location>
</feature>
<dbReference type="GO" id="GO:0004674">
    <property type="term" value="F:protein serine/threonine kinase activity"/>
    <property type="evidence" value="ECO:0007669"/>
    <property type="project" value="UniProtKB-KW"/>
</dbReference>
<dbReference type="PANTHER" id="PTHR45707:SF43">
    <property type="entry name" value="PROTEIN KINASE DOMAIN-CONTAINING PROTEIN"/>
    <property type="match status" value="1"/>
</dbReference>
<dbReference type="EMBL" id="CM009756">
    <property type="protein sequence ID" value="PUZ44103.1"/>
    <property type="molecule type" value="Genomic_DNA"/>
</dbReference>
<evidence type="ECO:0000256" key="3">
    <source>
        <dbReference type="ARBA" id="ARBA00022679"/>
    </source>
</evidence>
<proteinExistence type="predicted"/>
<dbReference type="SUPFAM" id="SSF56112">
    <property type="entry name" value="Protein kinase-like (PK-like)"/>
    <property type="match status" value="1"/>
</dbReference>
<dbReference type="InterPro" id="IPR015943">
    <property type="entry name" value="WD40/YVTN_repeat-like_dom_sf"/>
</dbReference>
<organism evidence="13 14">
    <name type="scientific">Panicum hallii var. hallii</name>
    <dbReference type="NCBI Taxonomy" id="1504633"/>
    <lineage>
        <taxon>Eukaryota</taxon>
        <taxon>Viridiplantae</taxon>
        <taxon>Streptophyta</taxon>
        <taxon>Embryophyta</taxon>
        <taxon>Tracheophyta</taxon>
        <taxon>Spermatophyta</taxon>
        <taxon>Magnoliopsida</taxon>
        <taxon>Liliopsida</taxon>
        <taxon>Poales</taxon>
        <taxon>Poaceae</taxon>
        <taxon>PACMAD clade</taxon>
        <taxon>Panicoideae</taxon>
        <taxon>Panicodae</taxon>
        <taxon>Paniceae</taxon>
        <taxon>Panicinae</taxon>
        <taxon>Panicum</taxon>
        <taxon>Panicum sect. Panicum</taxon>
    </lineage>
</organism>
<gene>
    <name evidence="13" type="ORF">GQ55_8G063200</name>
</gene>
<dbReference type="EC" id="2.7.11.1" evidence="1"/>
<reference evidence="13 14" key="1">
    <citation type="submission" date="2018-04" db="EMBL/GenBank/DDBJ databases">
        <title>WGS assembly of Panicum hallii var. hallii HAL2.</title>
        <authorList>
            <person name="Lovell J."/>
            <person name="Jenkins J."/>
            <person name="Lowry D."/>
            <person name="Mamidi S."/>
            <person name="Sreedasyam A."/>
            <person name="Weng X."/>
            <person name="Barry K."/>
            <person name="Bonette J."/>
            <person name="Campitelli B."/>
            <person name="Daum C."/>
            <person name="Gordon S."/>
            <person name="Gould B."/>
            <person name="Lipzen A."/>
            <person name="MacQueen A."/>
            <person name="Palacio-Mejia J."/>
            <person name="Plott C."/>
            <person name="Shakirov E."/>
            <person name="Shu S."/>
            <person name="Yoshinaga Y."/>
            <person name="Zane M."/>
            <person name="Rokhsar D."/>
            <person name="Grimwood J."/>
            <person name="Schmutz J."/>
            <person name="Juenger T."/>
        </authorList>
    </citation>
    <scope>NUCLEOTIDE SEQUENCE [LARGE SCALE GENOMIC DNA]</scope>
    <source>
        <strain evidence="14">cv. HAL2</strain>
        <strain evidence="13">HAL2</strain>
    </source>
</reference>
<keyword evidence="14" id="KW-1185">Reference proteome</keyword>
<dbReference type="Gene3D" id="1.10.510.10">
    <property type="entry name" value="Transferase(Phosphotransferase) domain 1"/>
    <property type="match status" value="1"/>
</dbReference>
<feature type="compositionally biased region" description="Basic and acidic residues" evidence="11">
    <location>
        <begin position="452"/>
        <end position="465"/>
    </location>
</feature>
<evidence type="ECO:0000256" key="5">
    <source>
        <dbReference type="ARBA" id="ARBA00022777"/>
    </source>
</evidence>
<dbReference type="AlphaFoldDB" id="A0A2T7CL94"/>
<dbReference type="InterPro" id="IPR036322">
    <property type="entry name" value="WD40_repeat_dom_sf"/>
</dbReference>
<keyword evidence="3" id="KW-0808">Transferase</keyword>
<accession>A0A2T7CL94</accession>
<dbReference type="SMART" id="SM00320">
    <property type="entry name" value="WD40"/>
    <property type="match status" value="5"/>
</dbReference>
<evidence type="ECO:0000256" key="1">
    <source>
        <dbReference type="ARBA" id="ARBA00012513"/>
    </source>
</evidence>
<dbReference type="PROSITE" id="PS00108">
    <property type="entry name" value="PROTEIN_KINASE_ST"/>
    <property type="match status" value="1"/>
</dbReference>
<dbReference type="PANTHER" id="PTHR45707">
    <property type="entry name" value="C2 CALCIUM/LIPID-BINDING PLANT PHOSPHORIBOSYLTRANSFERASE FAMILY PROTEIN"/>
    <property type="match status" value="1"/>
</dbReference>
<feature type="domain" description="Protein kinase" evidence="12">
    <location>
        <begin position="35"/>
        <end position="299"/>
    </location>
</feature>
<evidence type="ECO:0000259" key="12">
    <source>
        <dbReference type="PROSITE" id="PS50011"/>
    </source>
</evidence>
<dbReference type="Pfam" id="PF00400">
    <property type="entry name" value="WD40"/>
    <property type="match status" value="2"/>
</dbReference>
<evidence type="ECO:0000256" key="9">
    <source>
        <dbReference type="PROSITE-ProRule" id="PRU00221"/>
    </source>
</evidence>
<dbReference type="InterPro" id="IPR000719">
    <property type="entry name" value="Prot_kinase_dom"/>
</dbReference>